<name>A0A1I1GL59_9GAMM</name>
<dbReference type="InterPro" id="IPR010272">
    <property type="entry name" value="T6SS_TssF"/>
</dbReference>
<evidence type="ECO:0000313" key="1">
    <source>
        <dbReference type="EMBL" id="SFC12509.1"/>
    </source>
</evidence>
<evidence type="ECO:0000313" key="2">
    <source>
        <dbReference type="Proteomes" id="UP000198862"/>
    </source>
</evidence>
<sequence length="601" mass="68353">MSDLLNRYFERELSLIRRSASEFKTKHAGVANTMHLNEKRYEDPNITRLLESVALLSAKNEMKLDQQLPHISNALCSVLYPSFNQLLPSAMSVKLKADTDSFVETIKIPRGEALKVKNETGQLCQFKFCNDVVFSPLSLNSVSARYAPFPFDLPIKHDANSVIQLKINTNDPEGLISQSVPDILGLYLHGFGQGAAGLIALLLSQLKFIAISDTDFKQLTLLDKTQFKPRCIEPEFTVLDKKGVEFTAYQMMLEYFNYSEKRKYFQLEGLNKAVKSIDSNEMVISFFVKDIPSEFIGLFDTSVFQLNTALVINQFTNRAEPIYYNHQQLSVPLNPDASNQASNIEIISVKSVKEVKPDGEYLLQPLFAKRYFDKNNGLLWFSETHINRNKKFQHHLSISFDPNSQHEINHAKEHLLTTDLLCCNGRTPCSINTGSTLKFSGAIELPGELVSHNVPTVPFYPNESQQLHWKLIELLSTNFSALTNVEEPTEKLRNLLSVFSRSTQQQVLTSAIQKVSYQQKVARMYIDGVNIFTSGTLIQIEMAVFDKKNAMNIWLFIHLLNEFFAGFCSFDRFIELEVTLSTDKGKEYINFDKIHGAQRCL</sequence>
<proteinExistence type="predicted"/>
<dbReference type="EMBL" id="FOLO01000005">
    <property type="protein sequence ID" value="SFC12509.1"/>
    <property type="molecule type" value="Genomic_DNA"/>
</dbReference>
<dbReference type="Pfam" id="PF05947">
    <property type="entry name" value="T6SS_TssF"/>
    <property type="match status" value="1"/>
</dbReference>
<dbReference type="AlphaFoldDB" id="A0A1I1GL59"/>
<keyword evidence="2" id="KW-1185">Reference proteome</keyword>
<organism evidence="1 2">
    <name type="scientific">Pseudoalteromonas denitrificans DSM 6059</name>
    <dbReference type="NCBI Taxonomy" id="1123010"/>
    <lineage>
        <taxon>Bacteria</taxon>
        <taxon>Pseudomonadati</taxon>
        <taxon>Pseudomonadota</taxon>
        <taxon>Gammaproteobacteria</taxon>
        <taxon>Alteromonadales</taxon>
        <taxon>Pseudoalteromonadaceae</taxon>
        <taxon>Pseudoalteromonas</taxon>
    </lineage>
</organism>
<dbReference type="STRING" id="1123010.SAMN02745724_00950"/>
<gene>
    <name evidence="1" type="ORF">SAMN02745724_00950</name>
</gene>
<dbReference type="PANTHER" id="PTHR35370">
    <property type="entry name" value="CYTOPLASMIC PROTEIN-RELATED-RELATED"/>
    <property type="match status" value="1"/>
</dbReference>
<protein>
    <submittedName>
        <fullName evidence="1">Type VI secretion system protein ImpG</fullName>
    </submittedName>
</protein>
<dbReference type="PANTHER" id="PTHR35370:SF1">
    <property type="entry name" value="TYPE VI SECRETION SYSTEM COMPONENT TSSF1"/>
    <property type="match status" value="1"/>
</dbReference>
<dbReference type="NCBIfam" id="TIGR03359">
    <property type="entry name" value="VI_chp_6"/>
    <property type="match status" value="1"/>
</dbReference>
<dbReference type="Proteomes" id="UP000198862">
    <property type="component" value="Unassembled WGS sequence"/>
</dbReference>
<accession>A0A1I1GL59</accession>
<reference evidence="1 2" key="1">
    <citation type="submission" date="2016-10" db="EMBL/GenBank/DDBJ databases">
        <authorList>
            <person name="de Groot N.N."/>
        </authorList>
    </citation>
    <scope>NUCLEOTIDE SEQUENCE [LARGE SCALE GENOMIC DNA]</scope>
    <source>
        <strain evidence="1 2">DSM 6059</strain>
    </source>
</reference>
<dbReference type="RefSeq" id="WP_177207951.1">
    <property type="nucleotide sequence ID" value="NZ_FOLO01000005.1"/>
</dbReference>